<keyword evidence="4" id="KW-1185">Reference proteome</keyword>
<reference evidence="3" key="1">
    <citation type="submission" date="2017-04" db="EMBL/GenBank/DDBJ databases">
        <title>Complete Genome Sequences of Twelve Strains of a Stable Defined Moderately Diverse Mouse Microbiota 2 (sDMDMm2).</title>
        <authorList>
            <person name="Uchimura Y."/>
            <person name="Wyss M."/>
            <person name="Brugiroux S."/>
            <person name="Limenitakis J.P."/>
            <person name="Stecher B."/>
            <person name="McCoy K.D."/>
            <person name="Macpherson A.J."/>
        </authorList>
    </citation>
    <scope>NUCLEOTIDE SEQUENCE</scope>
    <source>
        <strain evidence="3">YL58</strain>
    </source>
</reference>
<dbReference type="InterPro" id="IPR025827">
    <property type="entry name" value="Zn_ribbon_recom_dom"/>
</dbReference>
<organism evidence="3 4">
    <name type="scientific">Blautia pseudococcoides</name>
    <dbReference type="NCBI Taxonomy" id="1796616"/>
    <lineage>
        <taxon>Bacteria</taxon>
        <taxon>Bacillati</taxon>
        <taxon>Bacillota</taxon>
        <taxon>Clostridia</taxon>
        <taxon>Lachnospirales</taxon>
        <taxon>Lachnospiraceae</taxon>
        <taxon>Blautia</taxon>
    </lineage>
</organism>
<dbReference type="InterPro" id="IPR038109">
    <property type="entry name" value="DNA_bind_recomb_sf"/>
</dbReference>
<protein>
    <submittedName>
        <fullName evidence="3">Recombinase family protein</fullName>
    </submittedName>
</protein>
<feature type="domain" description="Recombinase" evidence="2">
    <location>
        <begin position="184"/>
        <end position="310"/>
    </location>
</feature>
<evidence type="ECO:0000259" key="1">
    <source>
        <dbReference type="PROSITE" id="PS51736"/>
    </source>
</evidence>
<dbReference type="InterPro" id="IPR036162">
    <property type="entry name" value="Resolvase-like_N_sf"/>
</dbReference>
<dbReference type="PANTHER" id="PTHR30461">
    <property type="entry name" value="DNA-INVERTASE FROM LAMBDOID PROPHAGE"/>
    <property type="match status" value="1"/>
</dbReference>
<dbReference type="CDD" id="cd00338">
    <property type="entry name" value="Ser_Recombinase"/>
    <property type="match status" value="1"/>
</dbReference>
<dbReference type="RefSeq" id="WP_084043602.1">
    <property type="nucleotide sequence ID" value="NZ_CP015405.2"/>
</dbReference>
<dbReference type="PROSITE" id="PS51737">
    <property type="entry name" value="RECOMBINASE_DNA_BIND"/>
    <property type="match status" value="1"/>
</dbReference>
<gene>
    <name evidence="3" type="ORF">A4V09_14120</name>
</gene>
<dbReference type="OrthoDB" id="9769353at2"/>
<dbReference type="Pfam" id="PF07508">
    <property type="entry name" value="Recombinase"/>
    <property type="match status" value="1"/>
</dbReference>
<dbReference type="GO" id="GO:0003677">
    <property type="term" value="F:DNA binding"/>
    <property type="evidence" value="ECO:0007669"/>
    <property type="project" value="InterPro"/>
</dbReference>
<dbReference type="Gene3D" id="3.40.50.1390">
    <property type="entry name" value="Resolvase, N-terminal catalytic domain"/>
    <property type="match status" value="1"/>
</dbReference>
<dbReference type="AlphaFoldDB" id="A0A1C7IHY9"/>
<proteinExistence type="predicted"/>
<accession>A0A1C7IHY9</accession>
<dbReference type="InterPro" id="IPR006119">
    <property type="entry name" value="Resolv_N"/>
</dbReference>
<name>A0A1C7IHY9_9FIRM</name>
<dbReference type="KEGG" id="byl:A4V09_14120"/>
<evidence type="ECO:0000313" key="3">
    <source>
        <dbReference type="EMBL" id="ANU78678.2"/>
    </source>
</evidence>
<dbReference type="SUPFAM" id="SSF53041">
    <property type="entry name" value="Resolvase-like"/>
    <property type="match status" value="1"/>
</dbReference>
<sequence length="470" mass="55096">MGKNVMTIPATRNRFTADPISSRKKRRVAGYARVSTDMEDQQTSYAAQCDYYTSYIQSREDWEFVGLYSDEGISATSTRHREGFNKMVEDALEGKIDLIITKSVSRFARNTVDSLSTIRKLKDNGTECYFEKEAIDTLDAKGEVLLTILSSLAQDESRNISENSTWGIRKRFEIGQHKMSTKRFLGYDADENGKLVVNKQQAKIVKRIFMEFLWGKTTDYMKRIFEREGVINWDGGTKWQSTTIGSMLENEKYKGDTLLQKSYTVDFLTKKRVQNEGEIQQYYIEDDHEAIIEPWIWECVQLEMKRRERYLEEHNITRFSQNTEVNPFSSKIICGECNRAFARKGWRTPSGDWKVWQCSEQYKVKGVRGCGNRHIYEDTLIQIYLMAWNRLLECREMLLPEWEEKIQSEDLLTKFRVMDFMEITKDAQQIKELDIDLMLRTLDHIKVYESGTIVTVFLDGTEIEYNANNR</sequence>
<dbReference type="Gene3D" id="3.90.1750.20">
    <property type="entry name" value="Putative Large Serine Recombinase, Chain B, Domain 2"/>
    <property type="match status" value="1"/>
</dbReference>
<dbReference type="Pfam" id="PF13408">
    <property type="entry name" value="Zn_ribbon_recom"/>
    <property type="match status" value="1"/>
</dbReference>
<dbReference type="PANTHER" id="PTHR30461:SF23">
    <property type="entry name" value="DNA RECOMBINASE-RELATED"/>
    <property type="match status" value="1"/>
</dbReference>
<dbReference type="SMART" id="SM00857">
    <property type="entry name" value="Resolvase"/>
    <property type="match status" value="1"/>
</dbReference>
<dbReference type="STRING" id="1796616.A4V09_14120"/>
<evidence type="ECO:0000259" key="2">
    <source>
        <dbReference type="PROSITE" id="PS51737"/>
    </source>
</evidence>
<dbReference type="Proteomes" id="UP000092574">
    <property type="component" value="Chromosome"/>
</dbReference>
<dbReference type="InterPro" id="IPR050639">
    <property type="entry name" value="SSR_resolvase"/>
</dbReference>
<dbReference type="Pfam" id="PF00239">
    <property type="entry name" value="Resolvase"/>
    <property type="match status" value="1"/>
</dbReference>
<dbReference type="PROSITE" id="PS51736">
    <property type="entry name" value="RECOMBINASES_3"/>
    <property type="match status" value="1"/>
</dbReference>
<evidence type="ECO:0000313" key="4">
    <source>
        <dbReference type="Proteomes" id="UP000092574"/>
    </source>
</evidence>
<dbReference type="InterPro" id="IPR011109">
    <property type="entry name" value="DNA_bind_recombinase_dom"/>
</dbReference>
<dbReference type="GO" id="GO:0000150">
    <property type="term" value="F:DNA strand exchange activity"/>
    <property type="evidence" value="ECO:0007669"/>
    <property type="project" value="InterPro"/>
</dbReference>
<dbReference type="EMBL" id="CP015405">
    <property type="protein sequence ID" value="ANU78678.2"/>
    <property type="molecule type" value="Genomic_DNA"/>
</dbReference>
<feature type="domain" description="Resolvase/invertase-type recombinase catalytic" evidence="1">
    <location>
        <begin position="27"/>
        <end position="175"/>
    </location>
</feature>